<dbReference type="AlphaFoldDB" id="A0A329YEC7"/>
<evidence type="ECO:0000313" key="2">
    <source>
        <dbReference type="Proteomes" id="UP000251205"/>
    </source>
</evidence>
<organism evidence="1 2">
    <name type="scientific">Rhizobium tropici</name>
    <dbReference type="NCBI Taxonomy" id="398"/>
    <lineage>
        <taxon>Bacteria</taxon>
        <taxon>Pseudomonadati</taxon>
        <taxon>Pseudomonadota</taxon>
        <taxon>Alphaproteobacteria</taxon>
        <taxon>Hyphomicrobiales</taxon>
        <taxon>Rhizobiaceae</taxon>
        <taxon>Rhizobium/Agrobacterium group</taxon>
        <taxon>Rhizobium</taxon>
    </lineage>
</organism>
<comment type="caution">
    <text evidence="1">The sequence shown here is derived from an EMBL/GenBank/DDBJ whole genome shotgun (WGS) entry which is preliminary data.</text>
</comment>
<dbReference type="Proteomes" id="UP000251205">
    <property type="component" value="Unassembled WGS sequence"/>
</dbReference>
<accession>A0A329YEC7</accession>
<reference evidence="1 2" key="1">
    <citation type="submission" date="2018-06" db="EMBL/GenBank/DDBJ databases">
        <title>Whole Genome Sequence of an efficient microsymbiont, Rhizobium tropici.</title>
        <authorList>
            <person name="Srinivasan R."/>
            <person name="Singh H.V."/>
            <person name="Srivastava R."/>
            <person name="Kumari B."/>
            <person name="Radhakrishna A."/>
        </authorList>
    </citation>
    <scope>NUCLEOTIDE SEQUENCE [LARGE SCALE GENOMIC DNA]</scope>
    <source>
        <strain evidence="1 2">IGFRI Rhizo-19</strain>
    </source>
</reference>
<dbReference type="EMBL" id="QMKK01000025">
    <property type="protein sequence ID" value="RAX41603.1"/>
    <property type="molecule type" value="Genomic_DNA"/>
</dbReference>
<protein>
    <submittedName>
        <fullName evidence="1">Uncharacterized protein</fullName>
    </submittedName>
</protein>
<gene>
    <name evidence="1" type="ORF">DQ393_08245</name>
</gene>
<proteinExistence type="predicted"/>
<name>A0A329YEC7_RHITR</name>
<evidence type="ECO:0000313" key="1">
    <source>
        <dbReference type="EMBL" id="RAX41603.1"/>
    </source>
</evidence>
<sequence>MIVGAKTADGDFSFSGLMINQGTFKVAEIYAGSPLKASGLCKLTKTAKGRVSTIDCKAKSKLGMASMKSTADRPDDWDLIIRRIVPGNSSVKKQ</sequence>